<sequence length="343" mass="38990">MKLNLISIFILLLLTACSKKDDEMPSKSQIDFAYERLKFQCVHESDALRKPTDDADILYKYALSLEKQKKEREKDYDQIARFYRISAAHDHYKSATNLQNLLSSGRVKSTDPRKETIDLVEKYISQNVPGAYYDMGHYLEIGYGVKKDTSSSRAYFRRAADLGNPDAQYYIAELLNKVPNTADIMQSMYKCAMEQGHSMAGRRYASYASVTNAYEDAVTGYQLSTEGGDNVSARLLARGFEGPEPSVEFYYLALDKDKERVARYDKISDFLVRHEHLGAKIPDLDEIVPLPPTPLPEWDGTFKWQRDRDSSPPPAPPSDELIQRMATEKNLDPKTGIPLPVSK</sequence>
<dbReference type="SUPFAM" id="SSF81901">
    <property type="entry name" value="HCP-like"/>
    <property type="match status" value="1"/>
</dbReference>
<dbReference type="InterPro" id="IPR006597">
    <property type="entry name" value="Sel1-like"/>
</dbReference>
<dbReference type="Gene3D" id="1.25.40.10">
    <property type="entry name" value="Tetratricopeptide repeat domain"/>
    <property type="match status" value="1"/>
</dbReference>
<protein>
    <recommendedName>
        <fullName evidence="2">DUF6396 domain-containing protein</fullName>
    </recommendedName>
</protein>
<proteinExistence type="predicted"/>
<dbReference type="GO" id="GO:0036503">
    <property type="term" value="P:ERAD pathway"/>
    <property type="evidence" value="ECO:0007669"/>
    <property type="project" value="TreeGrafter"/>
</dbReference>
<name>A0AB37QKX2_9PSED</name>
<dbReference type="PANTHER" id="PTHR11102">
    <property type="entry name" value="SEL-1-LIKE PROTEIN"/>
    <property type="match status" value="1"/>
</dbReference>
<feature type="region of interest" description="Disordered" evidence="1">
    <location>
        <begin position="298"/>
        <end position="343"/>
    </location>
</feature>
<dbReference type="Proteomes" id="UP000272613">
    <property type="component" value="Unassembled WGS sequence"/>
</dbReference>
<feature type="domain" description="DUF6396" evidence="2">
    <location>
        <begin position="232"/>
        <end position="339"/>
    </location>
</feature>
<evidence type="ECO:0000256" key="1">
    <source>
        <dbReference type="SAM" id="MobiDB-lite"/>
    </source>
</evidence>
<dbReference type="Pfam" id="PF19933">
    <property type="entry name" value="DUF6396"/>
    <property type="match status" value="1"/>
</dbReference>
<evidence type="ECO:0000259" key="2">
    <source>
        <dbReference type="Pfam" id="PF19933"/>
    </source>
</evidence>
<accession>A0AB37QKX2</accession>
<dbReference type="InterPro" id="IPR050767">
    <property type="entry name" value="Sel1_AlgK"/>
</dbReference>
<dbReference type="PROSITE" id="PS51257">
    <property type="entry name" value="PROKAR_LIPOPROTEIN"/>
    <property type="match status" value="1"/>
</dbReference>
<dbReference type="SMART" id="SM00671">
    <property type="entry name" value="SEL1"/>
    <property type="match status" value="2"/>
</dbReference>
<dbReference type="AlphaFoldDB" id="A0AB37QKX2"/>
<dbReference type="InterPro" id="IPR011990">
    <property type="entry name" value="TPR-like_helical_dom_sf"/>
</dbReference>
<comment type="caution">
    <text evidence="3">The sequence shown here is derived from an EMBL/GenBank/DDBJ whole genome shotgun (WGS) entry which is preliminary data.</text>
</comment>
<organism evidence="3 4">
    <name type="scientific">Pseudomonas coronafaciens pv. garcae</name>
    <dbReference type="NCBI Taxonomy" id="251653"/>
    <lineage>
        <taxon>Bacteria</taxon>
        <taxon>Pseudomonadati</taxon>
        <taxon>Pseudomonadota</taxon>
        <taxon>Gammaproteobacteria</taxon>
        <taxon>Pseudomonadales</taxon>
        <taxon>Pseudomonadaceae</taxon>
        <taxon>Pseudomonas</taxon>
        <taxon>Pseudomonas coronafaciens</taxon>
    </lineage>
</organism>
<evidence type="ECO:0000313" key="3">
    <source>
        <dbReference type="EMBL" id="RMR97494.1"/>
    </source>
</evidence>
<evidence type="ECO:0000313" key="4">
    <source>
        <dbReference type="Proteomes" id="UP000272613"/>
    </source>
</evidence>
<dbReference type="InterPro" id="IPR045653">
    <property type="entry name" value="DUF6396"/>
</dbReference>
<dbReference type="PANTHER" id="PTHR11102:SF147">
    <property type="entry name" value="SEL1L ADAPTOR SUBUNIT OF ERAD E3 UBIQUITIN LIGASE"/>
    <property type="match status" value="1"/>
</dbReference>
<dbReference type="EMBL" id="RBSH01000238">
    <property type="protein sequence ID" value="RMR97494.1"/>
    <property type="molecule type" value="Genomic_DNA"/>
</dbReference>
<reference evidence="3 4" key="1">
    <citation type="submission" date="2018-08" db="EMBL/GenBank/DDBJ databases">
        <title>Recombination of ecologically and evolutionarily significant loci maintains genetic cohesion in the Pseudomonas syringae species complex.</title>
        <authorList>
            <person name="Dillon M."/>
            <person name="Thakur S."/>
            <person name="Almeida R.N.D."/>
            <person name="Weir B.S."/>
            <person name="Guttman D.S."/>
        </authorList>
    </citation>
    <scope>NUCLEOTIDE SEQUENCE [LARGE SCALE GENOMIC DNA]</scope>
    <source>
        <strain evidence="3 4">ICMP 5019</strain>
    </source>
</reference>
<gene>
    <name evidence="3" type="ORF">ALP74_200024</name>
</gene>